<proteinExistence type="inferred from homology"/>
<dbReference type="InterPro" id="IPR050097">
    <property type="entry name" value="Ferredoxin-NADP_redctase_2"/>
</dbReference>
<evidence type="ECO:0000313" key="5">
    <source>
        <dbReference type="EMBL" id="CAI6334451.1"/>
    </source>
</evidence>
<evidence type="ECO:0000256" key="1">
    <source>
        <dbReference type="ARBA" id="ARBA00009333"/>
    </source>
</evidence>
<protein>
    <recommendedName>
        <fullName evidence="4">FAD/NAD(P)-binding domain-containing protein</fullName>
    </recommendedName>
</protein>
<dbReference type="PRINTS" id="PR00469">
    <property type="entry name" value="PNDRDTASEII"/>
</dbReference>
<dbReference type="InterPro" id="IPR023753">
    <property type="entry name" value="FAD/NAD-binding_dom"/>
</dbReference>
<sequence>MTLSIVKSPAVLIFTIGVCLLSYTFRFWTPNLHRPTLTDKSELDADVLVIGGGPAGLSGALTLVRHQHDMIIFDNGRPRNQWDTPLHVLPTWEHRSPSQLREASRRELQATGLVRFVDEKVVQVEKIHDSLFSATSSSGAVWSGKKVMLATGVDFIYPDIPGYTENFPERILHCLFTRGFEFKGSASAGIIAADLASSPPHAIILGEDAGKFAENVTVYTNGDAKLAGEISELLTQKGENNISVDDRQIKGITRELQTSNVKLSFERGPDRIESFLVHQSATRVSREIVVQLGLETNARGDIVTSMPFYQTNVTGVFAAGDSASPFKMIPNAIFQGSNAGAGVARDLPRRITKNRVNRLYRHRIHGWLTDWW</sequence>
<gene>
    <name evidence="5" type="ORF">PDIGIT_LOCUS7511</name>
</gene>
<accession>A0A9W4UGH0</accession>
<dbReference type="Proteomes" id="UP001152607">
    <property type="component" value="Unassembled WGS sequence"/>
</dbReference>
<dbReference type="GO" id="GO:0097237">
    <property type="term" value="P:cellular response to toxic substance"/>
    <property type="evidence" value="ECO:0007669"/>
    <property type="project" value="UniProtKB-ARBA"/>
</dbReference>
<dbReference type="OrthoDB" id="10260355at2759"/>
<dbReference type="InterPro" id="IPR036188">
    <property type="entry name" value="FAD/NAD-bd_sf"/>
</dbReference>
<evidence type="ECO:0000313" key="6">
    <source>
        <dbReference type="Proteomes" id="UP001152607"/>
    </source>
</evidence>
<keyword evidence="2" id="KW-0285">Flavoprotein</keyword>
<organism evidence="5 6">
    <name type="scientific">Periconia digitata</name>
    <dbReference type="NCBI Taxonomy" id="1303443"/>
    <lineage>
        <taxon>Eukaryota</taxon>
        <taxon>Fungi</taxon>
        <taxon>Dikarya</taxon>
        <taxon>Ascomycota</taxon>
        <taxon>Pezizomycotina</taxon>
        <taxon>Dothideomycetes</taxon>
        <taxon>Pleosporomycetidae</taxon>
        <taxon>Pleosporales</taxon>
        <taxon>Massarineae</taxon>
        <taxon>Periconiaceae</taxon>
        <taxon>Periconia</taxon>
    </lineage>
</organism>
<evidence type="ECO:0000256" key="3">
    <source>
        <dbReference type="ARBA" id="ARBA00023002"/>
    </source>
</evidence>
<reference evidence="5" key="1">
    <citation type="submission" date="2023-01" db="EMBL/GenBank/DDBJ databases">
        <authorList>
            <person name="Van Ghelder C."/>
            <person name="Rancurel C."/>
        </authorList>
    </citation>
    <scope>NUCLEOTIDE SEQUENCE</scope>
    <source>
        <strain evidence="5">CNCM I-4278</strain>
    </source>
</reference>
<dbReference type="PANTHER" id="PTHR48105">
    <property type="entry name" value="THIOREDOXIN REDUCTASE 1-RELATED-RELATED"/>
    <property type="match status" value="1"/>
</dbReference>
<dbReference type="Gene3D" id="3.50.50.60">
    <property type="entry name" value="FAD/NAD(P)-binding domain"/>
    <property type="match status" value="2"/>
</dbReference>
<dbReference type="PRINTS" id="PR00368">
    <property type="entry name" value="FADPNR"/>
</dbReference>
<dbReference type="SUPFAM" id="SSF51905">
    <property type="entry name" value="FAD/NAD(P)-binding domain"/>
    <property type="match status" value="1"/>
</dbReference>
<comment type="caution">
    <text evidence="5">The sequence shown here is derived from an EMBL/GenBank/DDBJ whole genome shotgun (WGS) entry which is preliminary data.</text>
</comment>
<dbReference type="AlphaFoldDB" id="A0A9W4UGH0"/>
<feature type="domain" description="FAD/NAD(P)-binding" evidence="4">
    <location>
        <begin position="46"/>
        <end position="336"/>
    </location>
</feature>
<evidence type="ECO:0000259" key="4">
    <source>
        <dbReference type="Pfam" id="PF07992"/>
    </source>
</evidence>
<keyword evidence="3" id="KW-0560">Oxidoreductase</keyword>
<comment type="similarity">
    <text evidence="1">Belongs to the class-II pyridine nucleotide-disulfide oxidoreductase family.</text>
</comment>
<name>A0A9W4UGH0_9PLEO</name>
<dbReference type="GO" id="GO:0016491">
    <property type="term" value="F:oxidoreductase activity"/>
    <property type="evidence" value="ECO:0007669"/>
    <property type="project" value="UniProtKB-KW"/>
</dbReference>
<evidence type="ECO:0000256" key="2">
    <source>
        <dbReference type="ARBA" id="ARBA00022630"/>
    </source>
</evidence>
<dbReference type="EMBL" id="CAOQHR010000005">
    <property type="protein sequence ID" value="CAI6334451.1"/>
    <property type="molecule type" value="Genomic_DNA"/>
</dbReference>
<keyword evidence="6" id="KW-1185">Reference proteome</keyword>
<dbReference type="Pfam" id="PF07992">
    <property type="entry name" value="Pyr_redox_2"/>
    <property type="match status" value="1"/>
</dbReference>